<keyword evidence="8" id="KW-1185">Reference proteome</keyword>
<feature type="transmembrane region" description="Helical" evidence="6">
    <location>
        <begin position="132"/>
        <end position="153"/>
    </location>
</feature>
<keyword evidence="4 6" id="KW-1133">Transmembrane helix</keyword>
<evidence type="ECO:0000256" key="3">
    <source>
        <dbReference type="ARBA" id="ARBA00022692"/>
    </source>
</evidence>
<name>A0ABW9GLX1_9GAMM</name>
<keyword evidence="5 6" id="KW-0472">Membrane</keyword>
<feature type="transmembrane region" description="Helical" evidence="6">
    <location>
        <begin position="165"/>
        <end position="184"/>
    </location>
</feature>
<comment type="caution">
    <text evidence="6">Lacks conserved residue(s) required for the propagation of feature annotation.</text>
</comment>
<comment type="similarity">
    <text evidence="2 6">Belongs to the GDT1 family.</text>
</comment>
<dbReference type="PANTHER" id="PTHR12608:SF1">
    <property type="entry name" value="TRANSMEMBRANE PROTEIN 165"/>
    <property type="match status" value="1"/>
</dbReference>
<proteinExistence type="inferred from homology"/>
<feature type="transmembrane region" description="Helical" evidence="6">
    <location>
        <begin position="38"/>
        <end position="55"/>
    </location>
</feature>
<evidence type="ECO:0000256" key="6">
    <source>
        <dbReference type="RuleBase" id="RU365102"/>
    </source>
</evidence>
<dbReference type="Proteomes" id="UP001630969">
    <property type="component" value="Unassembled WGS sequence"/>
</dbReference>
<feature type="transmembrane region" description="Helical" evidence="6">
    <location>
        <begin position="67"/>
        <end position="85"/>
    </location>
</feature>
<organism evidence="7 8">
    <name type="scientific">Aeromonas bivalvium</name>
    <dbReference type="NCBI Taxonomy" id="440079"/>
    <lineage>
        <taxon>Bacteria</taxon>
        <taxon>Pseudomonadati</taxon>
        <taxon>Pseudomonadota</taxon>
        <taxon>Gammaproteobacteria</taxon>
        <taxon>Aeromonadales</taxon>
        <taxon>Aeromonadaceae</taxon>
        <taxon>Aeromonas</taxon>
    </lineage>
</organism>
<evidence type="ECO:0000256" key="2">
    <source>
        <dbReference type="ARBA" id="ARBA00009190"/>
    </source>
</evidence>
<dbReference type="GeneID" id="97219115"/>
<evidence type="ECO:0000313" key="8">
    <source>
        <dbReference type="Proteomes" id="UP001630969"/>
    </source>
</evidence>
<dbReference type="InterPro" id="IPR001727">
    <property type="entry name" value="GDT1-like"/>
</dbReference>
<comment type="subcellular location">
    <subcellularLocation>
        <location evidence="1 6">Membrane</location>
        <topology evidence="1 6">Multi-pass membrane protein</topology>
    </subcellularLocation>
</comment>
<dbReference type="RefSeq" id="WP_408788036.1">
    <property type="nucleotide sequence ID" value="NZ_JBGXBU010000001.1"/>
</dbReference>
<comment type="caution">
    <text evidence="7">The sequence shown here is derived from an EMBL/GenBank/DDBJ whole genome shotgun (WGS) entry which is preliminary data.</text>
</comment>
<accession>A0ABW9GLX1</accession>
<dbReference type="PANTHER" id="PTHR12608">
    <property type="entry name" value="TRANSMEMBRANE PROTEIN HTP-1 RELATED"/>
    <property type="match status" value="1"/>
</dbReference>
<evidence type="ECO:0000256" key="5">
    <source>
        <dbReference type="ARBA" id="ARBA00023136"/>
    </source>
</evidence>
<evidence type="ECO:0000256" key="1">
    <source>
        <dbReference type="ARBA" id="ARBA00004141"/>
    </source>
</evidence>
<evidence type="ECO:0000256" key="4">
    <source>
        <dbReference type="ARBA" id="ARBA00022989"/>
    </source>
</evidence>
<gene>
    <name evidence="7" type="ORF">ACEUDJ_03410</name>
</gene>
<evidence type="ECO:0000313" key="7">
    <source>
        <dbReference type="EMBL" id="MFM4891927.1"/>
    </source>
</evidence>
<protein>
    <recommendedName>
        <fullName evidence="6">GDT1 family protein</fullName>
    </recommendedName>
</protein>
<sequence>MEALLTSTLSVAIAEIGDKTQLLALLLVCRFRKPWPIIAGMLAATLLNHAAAAWIGELVSRWLDPRLMAYLVAGAFIAMAVWILVPDKLDDEESSLDKYGPFLATFVLFFIAEMGDKTQIATVLLAAKYDSLTQVIAGTTLGMMLANVPVVLLGKLGADKLPLKGIRIGCAILFATLGISTLIVTP</sequence>
<dbReference type="EMBL" id="JBGXBU010000001">
    <property type="protein sequence ID" value="MFM4891927.1"/>
    <property type="molecule type" value="Genomic_DNA"/>
</dbReference>
<dbReference type="Pfam" id="PF01169">
    <property type="entry name" value="GDT1"/>
    <property type="match status" value="2"/>
</dbReference>
<reference evidence="7 8" key="1">
    <citation type="submission" date="2024-09" db="EMBL/GenBank/DDBJ databases">
        <title>Aeromonas strains Genome sequencing and assembly.</title>
        <authorList>
            <person name="Hu X."/>
            <person name="Tang B."/>
        </authorList>
    </citation>
    <scope>NUCLEOTIDE SEQUENCE [LARGE SCALE GENOMIC DNA]</scope>
    <source>
        <strain evidence="7 8">NB23SCDHY001</strain>
    </source>
</reference>
<keyword evidence="3 6" id="KW-0812">Transmembrane</keyword>